<evidence type="ECO:0000313" key="3">
    <source>
        <dbReference type="Proteomes" id="UP001229421"/>
    </source>
</evidence>
<evidence type="ECO:0000313" key="2">
    <source>
        <dbReference type="EMBL" id="KAK1406087.1"/>
    </source>
</evidence>
<sequence>MCIHTAAAAHGLGGLILLHMYDKTAAHTTVVAAVYESLMHSISEAQAWIQEFGRRMLCSRVQIIHFKLKSGNAQNNQADQATSNLPVNNFTTSNLPLSLHCRDKRCLHPDL</sequence>
<name>A0AAD8JKB8_TARER</name>
<reference evidence="2" key="1">
    <citation type="journal article" date="2023" name="bioRxiv">
        <title>Improved chromosome-level genome assembly for marigold (Tagetes erecta).</title>
        <authorList>
            <person name="Jiang F."/>
            <person name="Yuan L."/>
            <person name="Wang S."/>
            <person name="Wang H."/>
            <person name="Xu D."/>
            <person name="Wang A."/>
            <person name="Fan W."/>
        </authorList>
    </citation>
    <scope>NUCLEOTIDE SEQUENCE</scope>
    <source>
        <strain evidence="2">WSJ</strain>
        <tissue evidence="2">Leaf</tissue>
    </source>
</reference>
<keyword evidence="1" id="KW-0732">Signal</keyword>
<accession>A0AAD8JKB8</accession>
<proteinExistence type="predicted"/>
<evidence type="ECO:0000256" key="1">
    <source>
        <dbReference type="SAM" id="SignalP"/>
    </source>
</evidence>
<feature type="signal peptide" evidence="1">
    <location>
        <begin position="1"/>
        <end position="26"/>
    </location>
</feature>
<organism evidence="2 3">
    <name type="scientific">Tagetes erecta</name>
    <name type="common">African marigold</name>
    <dbReference type="NCBI Taxonomy" id="13708"/>
    <lineage>
        <taxon>Eukaryota</taxon>
        <taxon>Viridiplantae</taxon>
        <taxon>Streptophyta</taxon>
        <taxon>Embryophyta</taxon>
        <taxon>Tracheophyta</taxon>
        <taxon>Spermatophyta</taxon>
        <taxon>Magnoliopsida</taxon>
        <taxon>eudicotyledons</taxon>
        <taxon>Gunneridae</taxon>
        <taxon>Pentapetalae</taxon>
        <taxon>asterids</taxon>
        <taxon>campanulids</taxon>
        <taxon>Asterales</taxon>
        <taxon>Asteraceae</taxon>
        <taxon>Asteroideae</taxon>
        <taxon>Heliantheae alliance</taxon>
        <taxon>Tageteae</taxon>
        <taxon>Tagetes</taxon>
    </lineage>
</organism>
<dbReference type="EMBL" id="JAUHHV010000012">
    <property type="protein sequence ID" value="KAK1406087.1"/>
    <property type="molecule type" value="Genomic_DNA"/>
</dbReference>
<dbReference type="Proteomes" id="UP001229421">
    <property type="component" value="Unassembled WGS sequence"/>
</dbReference>
<gene>
    <name evidence="2" type="ORF">QVD17_41372</name>
</gene>
<protein>
    <submittedName>
        <fullName evidence="2">Uncharacterized protein</fullName>
    </submittedName>
</protein>
<keyword evidence="3" id="KW-1185">Reference proteome</keyword>
<dbReference type="AlphaFoldDB" id="A0AAD8JKB8"/>
<feature type="chain" id="PRO_5042238320" evidence="1">
    <location>
        <begin position="27"/>
        <end position="111"/>
    </location>
</feature>
<comment type="caution">
    <text evidence="2">The sequence shown here is derived from an EMBL/GenBank/DDBJ whole genome shotgun (WGS) entry which is preliminary data.</text>
</comment>